<accession>A0A6A4VSB1</accession>
<evidence type="ECO:0000259" key="3">
    <source>
        <dbReference type="Pfam" id="PF03959"/>
    </source>
</evidence>
<dbReference type="PANTHER" id="PTHR48070:SF6">
    <property type="entry name" value="ESTERASE OVCA2"/>
    <property type="match status" value="1"/>
</dbReference>
<dbReference type="GO" id="GO:0005737">
    <property type="term" value="C:cytoplasm"/>
    <property type="evidence" value="ECO:0007669"/>
    <property type="project" value="TreeGrafter"/>
</dbReference>
<sequence>MSCGKPLKVLMIHGYRQNATTSREKSGAFRKMTKRHLEPVFVSAPLVVPPRADGSTPADADERGWWFSSADQSFAASQKSELCAGFEESLAVLREVAEREGPFDGVLGFSQGAALVGLLCALQQRQELEWSFRFAILVAGFRSRSAPHQKLYEERIELPTLHVYGDNDQVIPREMSEDLVQLYSNATVLRHAGGHHIPASGKEKPVYLQFLESMRSAAS</sequence>
<dbReference type="AlphaFoldDB" id="A0A6A4VSB1"/>
<dbReference type="Gene3D" id="3.40.50.1820">
    <property type="entry name" value="alpha/beta hydrolase"/>
    <property type="match status" value="1"/>
</dbReference>
<dbReference type="GO" id="GO:0016787">
    <property type="term" value="F:hydrolase activity"/>
    <property type="evidence" value="ECO:0007669"/>
    <property type="project" value="UniProtKB-KW"/>
</dbReference>
<keyword evidence="2" id="KW-0378">Hydrolase</keyword>
<dbReference type="PANTHER" id="PTHR48070">
    <property type="entry name" value="ESTERASE OVCA2"/>
    <property type="match status" value="1"/>
</dbReference>
<dbReference type="EMBL" id="VIIS01001788">
    <property type="protein sequence ID" value="KAF0292898.1"/>
    <property type="molecule type" value="Genomic_DNA"/>
</dbReference>
<evidence type="ECO:0000313" key="4">
    <source>
        <dbReference type="EMBL" id="KAF0292898.1"/>
    </source>
</evidence>
<organism evidence="4 5">
    <name type="scientific">Amphibalanus amphitrite</name>
    <name type="common">Striped barnacle</name>
    <name type="synonym">Balanus amphitrite</name>
    <dbReference type="NCBI Taxonomy" id="1232801"/>
    <lineage>
        <taxon>Eukaryota</taxon>
        <taxon>Metazoa</taxon>
        <taxon>Ecdysozoa</taxon>
        <taxon>Arthropoda</taxon>
        <taxon>Crustacea</taxon>
        <taxon>Multicrustacea</taxon>
        <taxon>Cirripedia</taxon>
        <taxon>Thoracica</taxon>
        <taxon>Thoracicalcarea</taxon>
        <taxon>Balanomorpha</taxon>
        <taxon>Balanoidea</taxon>
        <taxon>Balanidae</taxon>
        <taxon>Amphibalaninae</taxon>
        <taxon>Amphibalanus</taxon>
    </lineage>
</organism>
<gene>
    <name evidence="4" type="primary">ovca2_0</name>
    <name evidence="4" type="ORF">FJT64_009186</name>
</gene>
<comment type="similarity">
    <text evidence="1">Belongs to the LovG family.</text>
</comment>
<feature type="domain" description="Serine hydrolase" evidence="3">
    <location>
        <begin position="2"/>
        <end position="202"/>
    </location>
</feature>
<dbReference type="FunFam" id="3.40.50.1820:FF:000073">
    <property type="entry name" value="esterase OVCA2 isoform X6"/>
    <property type="match status" value="1"/>
</dbReference>
<dbReference type="OrthoDB" id="414698at2759"/>
<evidence type="ECO:0000256" key="2">
    <source>
        <dbReference type="ARBA" id="ARBA00022801"/>
    </source>
</evidence>
<proteinExistence type="inferred from homology"/>
<dbReference type="InterPro" id="IPR050593">
    <property type="entry name" value="LovG"/>
</dbReference>
<comment type="caution">
    <text evidence="4">The sequence shown here is derived from an EMBL/GenBank/DDBJ whole genome shotgun (WGS) entry which is preliminary data.</text>
</comment>
<evidence type="ECO:0000256" key="1">
    <source>
        <dbReference type="ARBA" id="ARBA00005863"/>
    </source>
</evidence>
<dbReference type="GO" id="GO:0032526">
    <property type="term" value="P:response to retinoic acid"/>
    <property type="evidence" value="ECO:0007669"/>
    <property type="project" value="TreeGrafter"/>
</dbReference>
<dbReference type="InterPro" id="IPR029058">
    <property type="entry name" value="AB_hydrolase_fold"/>
</dbReference>
<protein>
    <submittedName>
        <fullName evidence="4">Esterase OVCA2</fullName>
    </submittedName>
</protein>
<keyword evidence="5" id="KW-1185">Reference proteome</keyword>
<dbReference type="SUPFAM" id="SSF53474">
    <property type="entry name" value="alpha/beta-Hydrolases"/>
    <property type="match status" value="1"/>
</dbReference>
<dbReference type="Proteomes" id="UP000440578">
    <property type="component" value="Unassembled WGS sequence"/>
</dbReference>
<name>A0A6A4VSB1_AMPAM</name>
<evidence type="ECO:0000313" key="5">
    <source>
        <dbReference type="Proteomes" id="UP000440578"/>
    </source>
</evidence>
<dbReference type="InterPro" id="IPR005645">
    <property type="entry name" value="FSH-like_dom"/>
</dbReference>
<dbReference type="Pfam" id="PF03959">
    <property type="entry name" value="FSH1"/>
    <property type="match status" value="1"/>
</dbReference>
<dbReference type="GO" id="GO:0005634">
    <property type="term" value="C:nucleus"/>
    <property type="evidence" value="ECO:0007669"/>
    <property type="project" value="TreeGrafter"/>
</dbReference>
<reference evidence="4 5" key="1">
    <citation type="submission" date="2019-07" db="EMBL/GenBank/DDBJ databases">
        <title>Draft genome assembly of a fouling barnacle, Amphibalanus amphitrite (Darwin, 1854): The first reference genome for Thecostraca.</title>
        <authorList>
            <person name="Kim W."/>
        </authorList>
    </citation>
    <scope>NUCLEOTIDE SEQUENCE [LARGE SCALE GENOMIC DNA]</scope>
    <source>
        <strain evidence="4">SNU_AA5</strain>
        <tissue evidence="4">Soma without cirri and trophi</tissue>
    </source>
</reference>